<feature type="domain" description="Chitin-binding type-1" evidence="6">
    <location>
        <begin position="26"/>
        <end position="68"/>
    </location>
</feature>
<evidence type="ECO:0000256" key="1">
    <source>
        <dbReference type="ARBA" id="ARBA00022669"/>
    </source>
</evidence>
<dbReference type="Gramene" id="Mp7g05420.1">
    <property type="protein sequence ID" value="Mp7g05420.1.cds"/>
    <property type="gene ID" value="Mp7g05420"/>
</dbReference>
<feature type="chain" id="PRO_5015331343" description="Chitin-binding type-1 domain-containing protein" evidence="4">
    <location>
        <begin position="27"/>
        <end position="200"/>
    </location>
</feature>
<dbReference type="GO" id="GO:0008061">
    <property type="term" value="F:chitin binding"/>
    <property type="evidence" value="ECO:0007669"/>
    <property type="project" value="UniProtKB-UniRule"/>
</dbReference>
<evidence type="ECO:0000313" key="7">
    <source>
        <dbReference type="EMBL" id="PTQ27134.1"/>
    </source>
</evidence>
<dbReference type="PROSITE" id="PS00026">
    <property type="entry name" value="CHIT_BIND_I_1"/>
    <property type="match status" value="1"/>
</dbReference>
<keyword evidence="1 2" id="KW-0147">Chitin-binding</keyword>
<feature type="region of interest" description="Disordered" evidence="3">
    <location>
        <begin position="68"/>
        <end position="87"/>
    </location>
</feature>
<evidence type="ECO:0000256" key="2">
    <source>
        <dbReference type="PROSITE-ProRule" id="PRU00261"/>
    </source>
</evidence>
<dbReference type="Pfam" id="PF03330">
    <property type="entry name" value="DPBB_1"/>
    <property type="match status" value="1"/>
</dbReference>
<dbReference type="PROSITE" id="PS50941">
    <property type="entry name" value="CHIT_BIND_I_2"/>
    <property type="match status" value="1"/>
</dbReference>
<feature type="disulfide bond" evidence="2">
    <location>
        <begin position="43"/>
        <end position="57"/>
    </location>
</feature>
<keyword evidence="2" id="KW-1015">Disulfide bond</keyword>
<protein>
    <recommendedName>
        <fullName evidence="9">Chitin-binding type-1 domain-containing protein</fullName>
    </recommendedName>
</protein>
<evidence type="ECO:0000259" key="5">
    <source>
        <dbReference type="PROSITE" id="PS50842"/>
    </source>
</evidence>
<feature type="domain" description="Expansin-like EG45" evidence="5">
    <location>
        <begin position="100"/>
        <end position="193"/>
    </location>
</feature>
<feature type="disulfide bond" evidence="2">
    <location>
        <begin position="29"/>
        <end position="44"/>
    </location>
</feature>
<gene>
    <name evidence="7" type="ORF">MARPO_0218s0010</name>
</gene>
<dbReference type="FunFam" id="3.30.60.10:FF:000001">
    <property type="entry name" value="Basic endochitinase"/>
    <property type="match status" value="1"/>
</dbReference>
<reference evidence="8" key="1">
    <citation type="journal article" date="2017" name="Cell">
        <title>Insights into land plant evolution garnered from the Marchantia polymorpha genome.</title>
        <authorList>
            <person name="Bowman J.L."/>
            <person name="Kohchi T."/>
            <person name="Yamato K.T."/>
            <person name="Jenkins J."/>
            <person name="Shu S."/>
            <person name="Ishizaki K."/>
            <person name="Yamaoka S."/>
            <person name="Nishihama R."/>
            <person name="Nakamura Y."/>
            <person name="Berger F."/>
            <person name="Adam C."/>
            <person name="Aki S.S."/>
            <person name="Althoff F."/>
            <person name="Araki T."/>
            <person name="Arteaga-Vazquez M.A."/>
            <person name="Balasubrmanian S."/>
            <person name="Barry K."/>
            <person name="Bauer D."/>
            <person name="Boehm C.R."/>
            <person name="Briginshaw L."/>
            <person name="Caballero-Perez J."/>
            <person name="Catarino B."/>
            <person name="Chen F."/>
            <person name="Chiyoda S."/>
            <person name="Chovatia M."/>
            <person name="Davies K.M."/>
            <person name="Delmans M."/>
            <person name="Demura T."/>
            <person name="Dierschke T."/>
            <person name="Dolan L."/>
            <person name="Dorantes-Acosta A.E."/>
            <person name="Eklund D.M."/>
            <person name="Florent S.N."/>
            <person name="Flores-Sandoval E."/>
            <person name="Fujiyama A."/>
            <person name="Fukuzawa H."/>
            <person name="Galik B."/>
            <person name="Grimanelli D."/>
            <person name="Grimwood J."/>
            <person name="Grossniklaus U."/>
            <person name="Hamada T."/>
            <person name="Haseloff J."/>
            <person name="Hetherington A.J."/>
            <person name="Higo A."/>
            <person name="Hirakawa Y."/>
            <person name="Hundley H.N."/>
            <person name="Ikeda Y."/>
            <person name="Inoue K."/>
            <person name="Inoue S.I."/>
            <person name="Ishida S."/>
            <person name="Jia Q."/>
            <person name="Kakita M."/>
            <person name="Kanazawa T."/>
            <person name="Kawai Y."/>
            <person name="Kawashima T."/>
            <person name="Kennedy M."/>
            <person name="Kinose K."/>
            <person name="Kinoshita T."/>
            <person name="Kohara Y."/>
            <person name="Koide E."/>
            <person name="Komatsu K."/>
            <person name="Kopischke S."/>
            <person name="Kubo M."/>
            <person name="Kyozuka J."/>
            <person name="Lagercrantz U."/>
            <person name="Lin S.S."/>
            <person name="Lindquist E."/>
            <person name="Lipzen A.M."/>
            <person name="Lu C.W."/>
            <person name="De Luna E."/>
            <person name="Martienssen R.A."/>
            <person name="Minamino N."/>
            <person name="Mizutani M."/>
            <person name="Mizutani M."/>
            <person name="Mochizuki N."/>
            <person name="Monte I."/>
            <person name="Mosher R."/>
            <person name="Nagasaki H."/>
            <person name="Nakagami H."/>
            <person name="Naramoto S."/>
            <person name="Nishitani K."/>
            <person name="Ohtani M."/>
            <person name="Okamoto T."/>
            <person name="Okumura M."/>
            <person name="Phillips J."/>
            <person name="Pollak B."/>
            <person name="Reinders A."/>
            <person name="Rovekamp M."/>
            <person name="Sano R."/>
            <person name="Sawa S."/>
            <person name="Schmid M.W."/>
            <person name="Shirakawa M."/>
            <person name="Solano R."/>
            <person name="Spunde A."/>
            <person name="Suetsugu N."/>
            <person name="Sugano S."/>
            <person name="Sugiyama A."/>
            <person name="Sun R."/>
            <person name="Suzuki Y."/>
            <person name="Takenaka M."/>
            <person name="Takezawa D."/>
            <person name="Tomogane H."/>
            <person name="Tsuzuki M."/>
            <person name="Ueda T."/>
            <person name="Umeda M."/>
            <person name="Ward J.M."/>
            <person name="Watanabe Y."/>
            <person name="Yazaki K."/>
            <person name="Yokoyama R."/>
            <person name="Yoshitake Y."/>
            <person name="Yotsui I."/>
            <person name="Zachgo S."/>
            <person name="Schmutz J."/>
        </authorList>
    </citation>
    <scope>NUCLEOTIDE SEQUENCE [LARGE SCALE GENOMIC DNA]</scope>
    <source>
        <strain evidence="8">Tak-1</strain>
    </source>
</reference>
<dbReference type="InterPro" id="IPR001002">
    <property type="entry name" value="Chitin-bd_1"/>
</dbReference>
<dbReference type="PANTHER" id="PTHR47480">
    <property type="entry name" value="EG45-LIKE DOMAIN CONTAINING PROTEIN"/>
    <property type="match status" value="1"/>
</dbReference>
<accession>A0A2R6VZU7</accession>
<feature type="compositionally biased region" description="Pro residues" evidence="3">
    <location>
        <begin position="71"/>
        <end position="82"/>
    </location>
</feature>
<evidence type="ECO:0000259" key="6">
    <source>
        <dbReference type="PROSITE" id="PS50941"/>
    </source>
</evidence>
<dbReference type="InterPro" id="IPR036861">
    <property type="entry name" value="Endochitinase-like_sf"/>
</dbReference>
<dbReference type="CDD" id="cd22269">
    <property type="entry name" value="DPBB_EG45-like"/>
    <property type="match status" value="1"/>
</dbReference>
<dbReference type="OrthoDB" id="406505at2759"/>
<organism evidence="7 8">
    <name type="scientific">Marchantia polymorpha</name>
    <name type="common">Common liverwort</name>
    <name type="synonym">Marchantia aquatica</name>
    <dbReference type="NCBI Taxonomy" id="3197"/>
    <lineage>
        <taxon>Eukaryota</taxon>
        <taxon>Viridiplantae</taxon>
        <taxon>Streptophyta</taxon>
        <taxon>Embryophyta</taxon>
        <taxon>Marchantiophyta</taxon>
        <taxon>Marchantiopsida</taxon>
        <taxon>Marchantiidae</taxon>
        <taxon>Marchantiales</taxon>
        <taxon>Marchantiaceae</taxon>
        <taxon>Marchantia</taxon>
    </lineage>
</organism>
<keyword evidence="4" id="KW-0732">Signal</keyword>
<dbReference type="SUPFAM" id="SSF57016">
    <property type="entry name" value="Plant lectins/antimicrobial peptides"/>
    <property type="match status" value="1"/>
</dbReference>
<name>A0A2R6VZU7_MARPO</name>
<feature type="signal peptide" evidence="4">
    <location>
        <begin position="1"/>
        <end position="26"/>
    </location>
</feature>
<dbReference type="CDD" id="cd06921">
    <property type="entry name" value="ChtBD1_GH19_hevein"/>
    <property type="match status" value="1"/>
</dbReference>
<dbReference type="OMA" id="WNNSANC"/>
<keyword evidence="8" id="KW-1185">Reference proteome</keyword>
<proteinExistence type="predicted"/>
<dbReference type="Gene3D" id="2.40.40.10">
    <property type="entry name" value="RlpA-like domain"/>
    <property type="match status" value="1"/>
</dbReference>
<dbReference type="AlphaFoldDB" id="A0A2R6VZU7"/>
<dbReference type="InterPro" id="IPR018371">
    <property type="entry name" value="Chitin-binding_1_CS"/>
</dbReference>
<evidence type="ECO:0008006" key="9">
    <source>
        <dbReference type="Google" id="ProtNLM"/>
    </source>
</evidence>
<dbReference type="EMBL" id="KZ772953">
    <property type="protein sequence ID" value="PTQ27134.1"/>
    <property type="molecule type" value="Genomic_DNA"/>
</dbReference>
<dbReference type="SMART" id="SM00270">
    <property type="entry name" value="ChtBD1"/>
    <property type="match status" value="1"/>
</dbReference>
<dbReference type="SUPFAM" id="SSF50685">
    <property type="entry name" value="Barwin-like endoglucanases"/>
    <property type="match status" value="1"/>
</dbReference>
<dbReference type="Gene3D" id="3.30.60.10">
    <property type="entry name" value="Endochitinase-like"/>
    <property type="match status" value="1"/>
</dbReference>
<dbReference type="InterPro" id="IPR007112">
    <property type="entry name" value="Expansin/allergen_DPBB_dom"/>
</dbReference>
<evidence type="ECO:0000313" key="8">
    <source>
        <dbReference type="Proteomes" id="UP000244005"/>
    </source>
</evidence>
<evidence type="ECO:0000256" key="3">
    <source>
        <dbReference type="SAM" id="MobiDB-lite"/>
    </source>
</evidence>
<dbReference type="PANTHER" id="PTHR47480:SF1">
    <property type="entry name" value="EG45-LIKE DOMAIN CONTAINING PROTEIN 1"/>
    <property type="match status" value="1"/>
</dbReference>
<sequence length="200" mass="20688">MQISKMDSKVIQVATMLLLFSHLCAAEQCGRQAGNAVCPNNLCCSQWGYCGTTSDYCGTNCQSGPCTGSSPRPPPPPPPSGTPPGTKTGEASYYTAPFVPSACFGDNAGQFPSNNYFAAGGDGAPNIWNNSANCGKWFKIKCTGNGCTSSATISVKIVDRCPNGCVGGRAFDLSNTAFAAIANLDVGHITVTYSGPYNSP</sequence>
<dbReference type="InterPro" id="IPR009009">
    <property type="entry name" value="RlpA-like_DPBB"/>
</dbReference>
<dbReference type="PRINTS" id="PR00451">
    <property type="entry name" value="CHITINBINDNG"/>
</dbReference>
<feature type="disulfide bond" evidence="2">
    <location>
        <begin position="38"/>
        <end position="50"/>
    </location>
</feature>
<comment type="caution">
    <text evidence="2">Lacks conserved residue(s) required for the propagation of feature annotation.</text>
</comment>
<evidence type="ECO:0000256" key="4">
    <source>
        <dbReference type="SAM" id="SignalP"/>
    </source>
</evidence>
<dbReference type="Proteomes" id="UP000244005">
    <property type="component" value="Unassembled WGS sequence"/>
</dbReference>
<dbReference type="InterPro" id="IPR036908">
    <property type="entry name" value="RlpA-like_sf"/>
</dbReference>
<dbReference type="Pfam" id="PF00187">
    <property type="entry name" value="Chitin_bind_1"/>
    <property type="match status" value="1"/>
</dbReference>
<dbReference type="PROSITE" id="PS50842">
    <property type="entry name" value="EXPANSIN_EG45"/>
    <property type="match status" value="1"/>
</dbReference>